<evidence type="ECO:0000313" key="3">
    <source>
        <dbReference type="EMBL" id="OSQ38274.1"/>
    </source>
</evidence>
<feature type="domain" description="Solute-binding protein family 3/N-terminal" evidence="2">
    <location>
        <begin position="54"/>
        <end position="279"/>
    </location>
</feature>
<reference evidence="3 4" key="1">
    <citation type="submission" date="2014-03" db="EMBL/GenBank/DDBJ databases">
        <title>The draft genome sequence of Thalassospira mesophila JCM 18969.</title>
        <authorList>
            <person name="Lai Q."/>
            <person name="Shao Z."/>
        </authorList>
    </citation>
    <scope>NUCLEOTIDE SEQUENCE [LARGE SCALE GENOMIC DNA]</scope>
    <source>
        <strain evidence="3 4">JCM 18969</strain>
    </source>
</reference>
<organism evidence="3 4">
    <name type="scientific">Thalassospira mesophila</name>
    <dbReference type="NCBI Taxonomy" id="1293891"/>
    <lineage>
        <taxon>Bacteria</taxon>
        <taxon>Pseudomonadati</taxon>
        <taxon>Pseudomonadota</taxon>
        <taxon>Alphaproteobacteria</taxon>
        <taxon>Rhodospirillales</taxon>
        <taxon>Thalassospiraceae</taxon>
        <taxon>Thalassospira</taxon>
    </lineage>
</organism>
<dbReference type="OrthoDB" id="8587856at2"/>
<protein>
    <recommendedName>
        <fullName evidence="2">Solute-binding protein family 3/N-terminal domain-containing protein</fullName>
    </recommendedName>
</protein>
<keyword evidence="4" id="KW-1185">Reference proteome</keyword>
<accession>A0A1Y2L0C6</accession>
<dbReference type="Pfam" id="PF00497">
    <property type="entry name" value="SBP_bac_3"/>
    <property type="match status" value="1"/>
</dbReference>
<evidence type="ECO:0000256" key="1">
    <source>
        <dbReference type="ARBA" id="ARBA00022729"/>
    </source>
</evidence>
<sequence length="298" mass="33192">MKNKRSFPGFRLRIQAVIPTWFGPVFAKTLTVSLLCIAALTLPRLAAAQGACNKITVGYSNYPPFSYQTDDGGVTGASIEVAQRAFRKMHIEVSTVQMPWARLLSEAERGTVDMITAAYRTDARRSWAVYADIPIGYERVVVIHDRTVQADVASLRDLRYRKGLLRRGDSHGPTVDRAIANKSINIETVPEIEAGLRMVSAGRADYLLSSDAVARNVLRERQYPELSYDRLDVNGEGLYALFSRRSPCSRLVEEFNRTLRQLNSEHLLPTVLVQYLQSVGSPLVVNTASNGPRHNLAN</sequence>
<name>A0A1Y2L0C6_9PROT</name>
<dbReference type="PANTHER" id="PTHR35936:SF25">
    <property type="entry name" value="ABC TRANSPORTER SUBSTRATE-BINDING PROTEIN"/>
    <property type="match status" value="1"/>
</dbReference>
<comment type="caution">
    <text evidence="3">The sequence shown here is derived from an EMBL/GenBank/DDBJ whole genome shotgun (WGS) entry which is preliminary data.</text>
</comment>
<dbReference type="RefSeq" id="WP_085582188.1">
    <property type="nucleotide sequence ID" value="NZ_JFKA01000004.1"/>
</dbReference>
<dbReference type="SMART" id="SM00062">
    <property type="entry name" value="PBPb"/>
    <property type="match status" value="1"/>
</dbReference>
<evidence type="ECO:0000259" key="2">
    <source>
        <dbReference type="SMART" id="SM00062"/>
    </source>
</evidence>
<gene>
    <name evidence="3" type="ORF">TMES_10300</name>
</gene>
<dbReference type="Proteomes" id="UP000193391">
    <property type="component" value="Unassembled WGS sequence"/>
</dbReference>
<dbReference type="SUPFAM" id="SSF53850">
    <property type="entry name" value="Periplasmic binding protein-like II"/>
    <property type="match status" value="1"/>
</dbReference>
<dbReference type="InterPro" id="IPR001638">
    <property type="entry name" value="Solute-binding_3/MltF_N"/>
</dbReference>
<dbReference type="AlphaFoldDB" id="A0A1Y2L0C6"/>
<dbReference type="STRING" id="1293891.TMES_10300"/>
<dbReference type="Gene3D" id="3.40.190.10">
    <property type="entry name" value="Periplasmic binding protein-like II"/>
    <property type="match status" value="2"/>
</dbReference>
<proteinExistence type="predicted"/>
<dbReference type="PANTHER" id="PTHR35936">
    <property type="entry name" value="MEMBRANE-BOUND LYTIC MUREIN TRANSGLYCOSYLASE F"/>
    <property type="match status" value="1"/>
</dbReference>
<evidence type="ECO:0000313" key="4">
    <source>
        <dbReference type="Proteomes" id="UP000193391"/>
    </source>
</evidence>
<keyword evidence="1" id="KW-0732">Signal</keyword>
<dbReference type="EMBL" id="JFKA01000004">
    <property type="protein sequence ID" value="OSQ38274.1"/>
    <property type="molecule type" value="Genomic_DNA"/>
</dbReference>